<dbReference type="AlphaFoldDB" id="A0A0G2E8Y0"/>
<dbReference type="GO" id="GO:0031072">
    <property type="term" value="F:heat shock protein binding"/>
    <property type="evidence" value="ECO:0007669"/>
    <property type="project" value="TreeGrafter"/>
</dbReference>
<feature type="region of interest" description="Disordered" evidence="1">
    <location>
        <begin position="1"/>
        <end position="28"/>
    </location>
</feature>
<dbReference type="PRINTS" id="PR00625">
    <property type="entry name" value="JDOMAIN"/>
</dbReference>
<dbReference type="PANTHER" id="PTHR44144">
    <property type="entry name" value="DNAJ HOMOLOG SUBFAMILY C MEMBER 9"/>
    <property type="match status" value="1"/>
</dbReference>
<dbReference type="Proteomes" id="UP000034182">
    <property type="component" value="Unassembled WGS sequence"/>
</dbReference>
<evidence type="ECO:0000313" key="3">
    <source>
        <dbReference type="EMBL" id="KKY19442.1"/>
    </source>
</evidence>
<dbReference type="FunFam" id="1.10.287.110:FF:000110">
    <property type="entry name" value="DnaJ domain protein (AFU_orthologue AFUA_2G13210)"/>
    <property type="match status" value="1"/>
</dbReference>
<dbReference type="PROSITE" id="PS50076">
    <property type="entry name" value="DNAJ_2"/>
    <property type="match status" value="1"/>
</dbReference>
<organism evidence="3 4">
    <name type="scientific">Diplodia seriata</name>
    <dbReference type="NCBI Taxonomy" id="420778"/>
    <lineage>
        <taxon>Eukaryota</taxon>
        <taxon>Fungi</taxon>
        <taxon>Dikarya</taxon>
        <taxon>Ascomycota</taxon>
        <taxon>Pezizomycotina</taxon>
        <taxon>Dothideomycetes</taxon>
        <taxon>Dothideomycetes incertae sedis</taxon>
        <taxon>Botryosphaeriales</taxon>
        <taxon>Botryosphaeriaceae</taxon>
        <taxon>Diplodia</taxon>
    </lineage>
</organism>
<dbReference type="SMART" id="SM00271">
    <property type="entry name" value="DnaJ"/>
    <property type="match status" value="1"/>
</dbReference>
<dbReference type="GO" id="GO:0005737">
    <property type="term" value="C:cytoplasm"/>
    <property type="evidence" value="ECO:0007669"/>
    <property type="project" value="TreeGrafter"/>
</dbReference>
<gene>
    <name evidence="3" type="ORF">UCDDS831_g05412</name>
</gene>
<comment type="caution">
    <text evidence="3">The sequence shown here is derived from an EMBL/GenBank/DDBJ whole genome shotgun (WGS) entry which is preliminary data.</text>
</comment>
<dbReference type="EMBL" id="LAQI01000112">
    <property type="protein sequence ID" value="KKY19442.1"/>
    <property type="molecule type" value="Genomic_DNA"/>
</dbReference>
<protein>
    <recommendedName>
        <fullName evidence="2">J domain-containing protein</fullName>
    </recommendedName>
</protein>
<accession>A0A0G2E8Y0</accession>
<dbReference type="CDD" id="cd06257">
    <property type="entry name" value="DnaJ"/>
    <property type="match status" value="1"/>
</dbReference>
<proteinExistence type="predicted"/>
<sequence>MPRRQKKQTEDIEDLIDEEPPKSINPYDVLGVAKDSTPEHIKSAYRKAALKHHPDKAEDKEAAHNRFQEIAFAYAILSDPRRRSRYDATGRTEETVDLDDDDFNWTEYYREQFQGIVTAEAIEKFKNEYKGGDEERNDLIDAYKKFKGNMNKIYEVVMLSNPVEDEDRFRAILDAAIADGTVPAHKKYTEEPERTRRKRMKNVDKEAKEADDAAKEIAGTKKNRKKAQGDGDLGDLAALIQQRQKGGRSESFLDQLEAKYAPDSKKGKKRAPPMDEPPEEAFQRTASRAKKGKK</sequence>
<reference evidence="3 4" key="1">
    <citation type="submission" date="2015-03" db="EMBL/GenBank/DDBJ databases">
        <authorList>
            <person name="Morales-Cruz A."/>
            <person name="Amrine K.C."/>
            <person name="Cantu D."/>
        </authorList>
    </citation>
    <scope>NUCLEOTIDE SEQUENCE [LARGE SCALE GENOMIC DNA]</scope>
    <source>
        <strain evidence="3">DS831</strain>
    </source>
</reference>
<dbReference type="GO" id="GO:0005634">
    <property type="term" value="C:nucleus"/>
    <property type="evidence" value="ECO:0007669"/>
    <property type="project" value="TreeGrafter"/>
</dbReference>
<name>A0A0G2E8Y0_9PEZI</name>
<evidence type="ECO:0000259" key="2">
    <source>
        <dbReference type="PROSITE" id="PS50076"/>
    </source>
</evidence>
<dbReference type="InterPro" id="IPR036869">
    <property type="entry name" value="J_dom_sf"/>
</dbReference>
<dbReference type="PROSITE" id="PS00636">
    <property type="entry name" value="DNAJ_1"/>
    <property type="match status" value="1"/>
</dbReference>
<evidence type="ECO:0000256" key="1">
    <source>
        <dbReference type="SAM" id="MobiDB-lite"/>
    </source>
</evidence>
<dbReference type="InterPro" id="IPR056453">
    <property type="entry name" value="HTH_DNAJC9"/>
</dbReference>
<dbReference type="InterPro" id="IPR001623">
    <property type="entry name" value="DnaJ_domain"/>
</dbReference>
<dbReference type="InterPro" id="IPR052594">
    <property type="entry name" value="J_domain-containing_protein"/>
</dbReference>
<evidence type="ECO:0000313" key="4">
    <source>
        <dbReference type="Proteomes" id="UP000034182"/>
    </source>
</evidence>
<feature type="compositionally biased region" description="Basic and acidic residues" evidence="1">
    <location>
        <begin position="201"/>
        <end position="219"/>
    </location>
</feature>
<dbReference type="Pfam" id="PF23302">
    <property type="entry name" value="HTH_DNAJC9"/>
    <property type="match status" value="1"/>
</dbReference>
<feature type="compositionally biased region" description="Basic and acidic residues" evidence="1">
    <location>
        <begin position="256"/>
        <end position="265"/>
    </location>
</feature>
<dbReference type="InterPro" id="IPR018253">
    <property type="entry name" value="DnaJ_domain_CS"/>
</dbReference>
<dbReference type="Pfam" id="PF00226">
    <property type="entry name" value="DnaJ"/>
    <property type="match status" value="1"/>
</dbReference>
<dbReference type="PANTHER" id="PTHR44144:SF1">
    <property type="entry name" value="DNAJ HOMOLOG SUBFAMILY C MEMBER 9"/>
    <property type="match status" value="1"/>
</dbReference>
<feature type="region of interest" description="Disordered" evidence="1">
    <location>
        <begin position="184"/>
        <end position="294"/>
    </location>
</feature>
<reference evidence="3 4" key="2">
    <citation type="submission" date="2015-05" db="EMBL/GenBank/DDBJ databases">
        <title>Distinctive expansion of gene families associated with plant cell wall degradation and secondary metabolism in the genomes of grapevine trunk pathogens.</title>
        <authorList>
            <person name="Lawrence D.P."/>
            <person name="Travadon R."/>
            <person name="Rolshausen P.E."/>
            <person name="Baumgartner K."/>
        </authorList>
    </citation>
    <scope>NUCLEOTIDE SEQUENCE [LARGE SCALE GENOMIC DNA]</scope>
    <source>
        <strain evidence="3">DS831</strain>
    </source>
</reference>
<dbReference type="SUPFAM" id="SSF46565">
    <property type="entry name" value="Chaperone J-domain"/>
    <property type="match status" value="1"/>
</dbReference>
<feature type="domain" description="J" evidence="2">
    <location>
        <begin position="25"/>
        <end position="90"/>
    </location>
</feature>
<dbReference type="Gene3D" id="1.10.287.110">
    <property type="entry name" value="DnaJ domain"/>
    <property type="match status" value="1"/>
</dbReference>